<feature type="non-terminal residue" evidence="2">
    <location>
        <position position="1"/>
    </location>
</feature>
<comment type="caution">
    <text evidence="2">The sequence shown here is derived from an EMBL/GenBank/DDBJ whole genome shotgun (WGS) entry which is preliminary data.</text>
</comment>
<evidence type="ECO:0000256" key="1">
    <source>
        <dbReference type="SAM" id="MobiDB-lite"/>
    </source>
</evidence>
<dbReference type="Proteomes" id="UP001151582">
    <property type="component" value="Unassembled WGS sequence"/>
</dbReference>
<organism evidence="2 3">
    <name type="scientific">Dimargaris verticillata</name>
    <dbReference type="NCBI Taxonomy" id="2761393"/>
    <lineage>
        <taxon>Eukaryota</taxon>
        <taxon>Fungi</taxon>
        <taxon>Fungi incertae sedis</taxon>
        <taxon>Zoopagomycota</taxon>
        <taxon>Kickxellomycotina</taxon>
        <taxon>Dimargaritomycetes</taxon>
        <taxon>Dimargaritales</taxon>
        <taxon>Dimargaritaceae</taxon>
        <taxon>Dimargaris</taxon>
    </lineage>
</organism>
<feature type="region of interest" description="Disordered" evidence="1">
    <location>
        <begin position="75"/>
        <end position="120"/>
    </location>
</feature>
<sequence length="319" mass="35352">ASRYAVKATPVYDQDGAGGNMGNPAYAEYFSDFTNGEGLNKDVTLGHPSLVLPIPSDQQLKVVDVSQYSYRPFNTTQKAQSSGSPSQYAESPAVPNLTVNGQQSRHDDGAMDSDDSLGNGGAILLRMTPHQFTPSPSSTSSYNANDYIYPTDDSELAFLQELMDPDFDRQAIESLTGECFKAAKANILRYYKSHVIPQIGDIIMTHMPPYEPTTVMQYELAANMNYFIFFMFVHPETKNLVVKHPYSDPAHQQVDRERFNQLVNTPQYFLTSGVVPLNRFHNTIAQALRKQTASINSSSPANGHSPNPGFFPPKNTLKH</sequence>
<name>A0A9W8AXA1_9FUNG</name>
<accession>A0A9W8AXA1</accession>
<dbReference type="AlphaFoldDB" id="A0A9W8AXA1"/>
<gene>
    <name evidence="2" type="ORF">H4R34_006117</name>
</gene>
<feature type="compositionally biased region" description="Polar residues" evidence="1">
    <location>
        <begin position="291"/>
        <end position="305"/>
    </location>
</feature>
<proteinExistence type="predicted"/>
<feature type="compositionally biased region" description="Polar residues" evidence="1">
    <location>
        <begin position="75"/>
        <end position="89"/>
    </location>
</feature>
<evidence type="ECO:0000313" key="3">
    <source>
        <dbReference type="Proteomes" id="UP001151582"/>
    </source>
</evidence>
<protein>
    <submittedName>
        <fullName evidence="2">Uncharacterized protein</fullName>
    </submittedName>
</protein>
<keyword evidence="3" id="KW-1185">Reference proteome</keyword>
<feature type="region of interest" description="Disordered" evidence="1">
    <location>
        <begin position="291"/>
        <end position="319"/>
    </location>
</feature>
<evidence type="ECO:0000313" key="2">
    <source>
        <dbReference type="EMBL" id="KAJ1969941.1"/>
    </source>
</evidence>
<dbReference type="EMBL" id="JANBQB010001863">
    <property type="protein sequence ID" value="KAJ1969941.1"/>
    <property type="molecule type" value="Genomic_DNA"/>
</dbReference>
<reference evidence="2" key="1">
    <citation type="submission" date="2022-07" db="EMBL/GenBank/DDBJ databases">
        <title>Phylogenomic reconstructions and comparative analyses of Kickxellomycotina fungi.</title>
        <authorList>
            <person name="Reynolds N.K."/>
            <person name="Stajich J.E."/>
            <person name="Barry K."/>
            <person name="Grigoriev I.V."/>
            <person name="Crous P."/>
            <person name="Smith M.E."/>
        </authorList>
    </citation>
    <scope>NUCLEOTIDE SEQUENCE</scope>
    <source>
        <strain evidence="2">RSA 567</strain>
    </source>
</reference>